<dbReference type="Proteomes" id="UP000183376">
    <property type="component" value="Chromosome I"/>
</dbReference>
<keyword evidence="1" id="KW-0004">4Fe-4S</keyword>
<dbReference type="SMART" id="SM00926">
    <property type="entry name" value="Molybdop_Fe4S4"/>
    <property type="match status" value="1"/>
</dbReference>
<dbReference type="Pfam" id="PF04879">
    <property type="entry name" value="Molybdop_Fe4S4"/>
    <property type="match status" value="1"/>
</dbReference>
<dbReference type="PROSITE" id="PS51669">
    <property type="entry name" value="4FE4S_MOW_BIS_MGD"/>
    <property type="match status" value="1"/>
</dbReference>
<protein>
    <submittedName>
        <fullName evidence="6">Molybdopterin oxidoreductase Fe4S4 domain-containing protein</fullName>
    </submittedName>
</protein>
<evidence type="ECO:0000259" key="5">
    <source>
        <dbReference type="PROSITE" id="PS51669"/>
    </source>
</evidence>
<evidence type="ECO:0000256" key="4">
    <source>
        <dbReference type="ARBA" id="ARBA00023014"/>
    </source>
</evidence>
<gene>
    <name evidence="6" type="ORF">SAMN04489726_3086</name>
</gene>
<dbReference type="Gene3D" id="3.30.200.210">
    <property type="match status" value="1"/>
</dbReference>
<evidence type="ECO:0000256" key="2">
    <source>
        <dbReference type="ARBA" id="ARBA00022723"/>
    </source>
</evidence>
<evidence type="ECO:0000313" key="7">
    <source>
        <dbReference type="Proteomes" id="UP000183376"/>
    </source>
</evidence>
<keyword evidence="2" id="KW-0479">Metal-binding</keyword>
<feature type="domain" description="4Fe-4S Mo/W bis-MGD-type" evidence="5">
    <location>
        <begin position="39"/>
        <end position="95"/>
    </location>
</feature>
<evidence type="ECO:0000256" key="1">
    <source>
        <dbReference type="ARBA" id="ARBA00022485"/>
    </source>
</evidence>
<name>A0A1G9VK24_ALLAB</name>
<proteinExistence type="predicted"/>
<keyword evidence="4" id="KW-0411">Iron-sulfur</keyword>
<dbReference type="GO" id="GO:0016491">
    <property type="term" value="F:oxidoreductase activity"/>
    <property type="evidence" value="ECO:0007669"/>
    <property type="project" value="InterPro"/>
</dbReference>
<dbReference type="InterPro" id="IPR006963">
    <property type="entry name" value="Mopterin_OxRdtase_4Fe-4S_dom"/>
</dbReference>
<evidence type="ECO:0000256" key="3">
    <source>
        <dbReference type="ARBA" id="ARBA00023004"/>
    </source>
</evidence>
<dbReference type="EMBL" id="LT629701">
    <property type="protein sequence ID" value="SDM72572.1"/>
    <property type="molecule type" value="Genomic_DNA"/>
</dbReference>
<dbReference type="PANTHER" id="PTHR43105">
    <property type="entry name" value="RESPIRATORY NITRATE REDUCTASE"/>
    <property type="match status" value="1"/>
</dbReference>
<keyword evidence="7" id="KW-1185">Reference proteome</keyword>
<dbReference type="STRING" id="211114.SAMN04489726_3086"/>
<dbReference type="GO" id="GO:0046872">
    <property type="term" value="F:metal ion binding"/>
    <property type="evidence" value="ECO:0007669"/>
    <property type="project" value="UniProtKB-KW"/>
</dbReference>
<keyword evidence="3" id="KW-0408">Iron</keyword>
<dbReference type="eggNOG" id="COG0243">
    <property type="taxonomic scope" value="Bacteria"/>
</dbReference>
<dbReference type="OrthoDB" id="669978at2"/>
<dbReference type="GO" id="GO:0051539">
    <property type="term" value="F:4 iron, 4 sulfur cluster binding"/>
    <property type="evidence" value="ECO:0007669"/>
    <property type="project" value="UniProtKB-KW"/>
</dbReference>
<dbReference type="InterPro" id="IPR050123">
    <property type="entry name" value="Prok_molybdopt-oxidoreductase"/>
</dbReference>
<dbReference type="AlphaFoldDB" id="A0A1G9VK24"/>
<evidence type="ECO:0000313" key="6">
    <source>
        <dbReference type="EMBL" id="SDM72572.1"/>
    </source>
</evidence>
<dbReference type="PANTHER" id="PTHR43105:SF10">
    <property type="entry name" value="NADH-QUINONE OXIDOREDUCTASE SUBUNIT G"/>
    <property type="match status" value="1"/>
</dbReference>
<dbReference type="SUPFAM" id="SSF53706">
    <property type="entry name" value="Formate dehydrogenase/DMSO reductase, domains 1-3"/>
    <property type="match status" value="1"/>
</dbReference>
<reference evidence="6 7" key="1">
    <citation type="submission" date="2016-10" db="EMBL/GenBank/DDBJ databases">
        <authorList>
            <person name="de Groot N.N."/>
        </authorList>
    </citation>
    <scope>NUCLEOTIDE SEQUENCE [LARGE SCALE GENOMIC DNA]</scope>
    <source>
        <strain evidence="6 7">DSM 44149</strain>
    </source>
</reference>
<accession>A0A1G9VK24</accession>
<organism evidence="6 7">
    <name type="scientific">Allokutzneria albata</name>
    <name type="common">Kibdelosporangium albatum</name>
    <dbReference type="NCBI Taxonomy" id="211114"/>
    <lineage>
        <taxon>Bacteria</taxon>
        <taxon>Bacillati</taxon>
        <taxon>Actinomycetota</taxon>
        <taxon>Actinomycetes</taxon>
        <taxon>Pseudonocardiales</taxon>
        <taxon>Pseudonocardiaceae</taxon>
        <taxon>Allokutzneria</taxon>
    </lineage>
</organism>
<sequence length="243" mass="26863">MADRIADIWGARTPHAKDTPWPVRVDMHLDQGLAEPDVDRWVQSACVLCSNGCGCDIAVKDGRVVGIRGRAGDVVNHGRLGPKGLYGSWRRDDADRLTRPLVRRGGVLEESDWDTAMDGEEPDVQQHTCQVLAERVKRQSAALTPIVERYGEHREREPERLHATGLESTRSGAVGLLRDLQDLYTLANLTDITWTVVGQAAQGLRDRELLDVVSSCEKDTDRQLAWLCTRIKQAAPQALIAAG</sequence>